<proteinExistence type="predicted"/>
<dbReference type="CDD" id="cd06222">
    <property type="entry name" value="RNase_H_like"/>
    <property type="match status" value="1"/>
</dbReference>
<dbReference type="InterPro" id="IPR036397">
    <property type="entry name" value="RNaseH_sf"/>
</dbReference>
<dbReference type="Pfam" id="PF13456">
    <property type="entry name" value="RVT_3"/>
    <property type="match status" value="1"/>
</dbReference>
<dbReference type="Gene3D" id="3.30.420.10">
    <property type="entry name" value="Ribonuclease H-like superfamily/Ribonuclease H"/>
    <property type="match status" value="1"/>
</dbReference>
<dbReference type="PANTHER" id="PTHR47723:SF19">
    <property type="entry name" value="POLYNUCLEOTIDYL TRANSFERASE, RIBONUCLEASE H-LIKE SUPERFAMILY PROTEIN"/>
    <property type="match status" value="1"/>
</dbReference>
<gene>
    <name evidence="2" type="ORF">D0Y65_045822</name>
</gene>
<dbReference type="InterPro" id="IPR012337">
    <property type="entry name" value="RNaseH-like_sf"/>
</dbReference>
<protein>
    <recommendedName>
        <fullName evidence="1">RNase H type-1 domain-containing protein</fullName>
    </recommendedName>
</protein>
<sequence>MQIYIVNQITSQCQFIQTYFKGSSSTRDPHNIIWSAPISPFVKLNIDGSSLGNPGSLGFGGIVRDSRGFWFSGFYGHFDHTTNIHVELLAILNGMRHAWNNGFRHIIIETDSLVAIHLIE</sequence>
<dbReference type="InterPro" id="IPR044730">
    <property type="entry name" value="RNase_H-like_dom_plant"/>
</dbReference>
<evidence type="ECO:0000313" key="3">
    <source>
        <dbReference type="Proteomes" id="UP000289340"/>
    </source>
</evidence>
<dbReference type="PROSITE" id="PS50879">
    <property type="entry name" value="RNASE_H_1"/>
    <property type="match status" value="1"/>
</dbReference>
<dbReference type="PANTHER" id="PTHR47723">
    <property type="entry name" value="OS05G0353850 PROTEIN"/>
    <property type="match status" value="1"/>
</dbReference>
<dbReference type="GO" id="GO:0004523">
    <property type="term" value="F:RNA-DNA hybrid ribonuclease activity"/>
    <property type="evidence" value="ECO:0007669"/>
    <property type="project" value="InterPro"/>
</dbReference>
<dbReference type="GO" id="GO:0003676">
    <property type="term" value="F:nucleic acid binding"/>
    <property type="evidence" value="ECO:0007669"/>
    <property type="project" value="InterPro"/>
</dbReference>
<feature type="domain" description="RNase H type-1" evidence="1">
    <location>
        <begin position="38"/>
        <end position="120"/>
    </location>
</feature>
<evidence type="ECO:0000313" key="2">
    <source>
        <dbReference type="EMBL" id="RZB56873.1"/>
    </source>
</evidence>
<dbReference type="AlphaFoldDB" id="A0A445G6Q3"/>
<keyword evidence="3" id="KW-1185">Reference proteome</keyword>
<name>A0A445G6Q3_GLYSO</name>
<dbReference type="InterPro" id="IPR002156">
    <property type="entry name" value="RNaseH_domain"/>
</dbReference>
<comment type="caution">
    <text evidence="2">The sequence shown here is derived from an EMBL/GenBank/DDBJ whole genome shotgun (WGS) entry which is preliminary data.</text>
</comment>
<organism evidence="2 3">
    <name type="scientific">Glycine soja</name>
    <name type="common">Wild soybean</name>
    <dbReference type="NCBI Taxonomy" id="3848"/>
    <lineage>
        <taxon>Eukaryota</taxon>
        <taxon>Viridiplantae</taxon>
        <taxon>Streptophyta</taxon>
        <taxon>Embryophyta</taxon>
        <taxon>Tracheophyta</taxon>
        <taxon>Spermatophyta</taxon>
        <taxon>Magnoliopsida</taxon>
        <taxon>eudicotyledons</taxon>
        <taxon>Gunneridae</taxon>
        <taxon>Pentapetalae</taxon>
        <taxon>rosids</taxon>
        <taxon>fabids</taxon>
        <taxon>Fabales</taxon>
        <taxon>Fabaceae</taxon>
        <taxon>Papilionoideae</taxon>
        <taxon>50 kb inversion clade</taxon>
        <taxon>NPAAA clade</taxon>
        <taxon>indigoferoid/millettioid clade</taxon>
        <taxon>Phaseoleae</taxon>
        <taxon>Glycine</taxon>
        <taxon>Glycine subgen. Soja</taxon>
    </lineage>
</organism>
<evidence type="ECO:0000259" key="1">
    <source>
        <dbReference type="PROSITE" id="PS50879"/>
    </source>
</evidence>
<dbReference type="Proteomes" id="UP000289340">
    <property type="component" value="Chromosome 17"/>
</dbReference>
<dbReference type="SUPFAM" id="SSF53098">
    <property type="entry name" value="Ribonuclease H-like"/>
    <property type="match status" value="1"/>
</dbReference>
<reference evidence="2 3" key="1">
    <citation type="submission" date="2018-09" db="EMBL/GenBank/DDBJ databases">
        <title>A high-quality reference genome of wild soybean provides a powerful tool to mine soybean genomes.</title>
        <authorList>
            <person name="Xie M."/>
            <person name="Chung C.Y.L."/>
            <person name="Li M.-W."/>
            <person name="Wong F.-L."/>
            <person name="Chan T.-F."/>
            <person name="Lam H.-M."/>
        </authorList>
    </citation>
    <scope>NUCLEOTIDE SEQUENCE [LARGE SCALE GENOMIC DNA]</scope>
    <source>
        <strain evidence="3">cv. W05</strain>
        <tissue evidence="2">Hypocotyl of etiolated seedlings</tissue>
    </source>
</reference>
<accession>A0A445G6Q3</accession>
<dbReference type="EMBL" id="QZWG01000017">
    <property type="protein sequence ID" value="RZB56873.1"/>
    <property type="molecule type" value="Genomic_DNA"/>
</dbReference>
<dbReference type="InterPro" id="IPR053151">
    <property type="entry name" value="RNase_H-like"/>
</dbReference>